<proteinExistence type="predicted"/>
<keyword evidence="2" id="KW-1185">Reference proteome</keyword>
<dbReference type="AlphaFoldDB" id="A0A182V2C2"/>
<reference evidence="1" key="1">
    <citation type="submission" date="2020-05" db="UniProtKB">
        <authorList>
            <consortium name="EnsemblMetazoa"/>
        </authorList>
    </citation>
    <scope>IDENTIFICATION</scope>
    <source>
        <strain evidence="1">MAF</strain>
    </source>
</reference>
<evidence type="ECO:0000313" key="2">
    <source>
        <dbReference type="Proteomes" id="UP000075903"/>
    </source>
</evidence>
<sequence>MLHVRLYISRYRLYMGEWNCAGPGRPDTSMYFFARPRLASPCTVQTSWASYPSPAWTQDFSTVISGGAVEKRRKSTDARDGVAGGFAFQGSGTALAHRDVAGFRIGAYRRWHQYLDRVHQVPVVVVPDLAIVIPGVLRANVFNLQAVALEQLEPGVARNDKIGRRYDGTPSAPEQNIAACGGVR</sequence>
<accession>A0A182V2C2</accession>
<name>A0A182V2C2_ANOME</name>
<organism evidence="1 2">
    <name type="scientific">Anopheles merus</name>
    <name type="common">Mosquito</name>
    <dbReference type="NCBI Taxonomy" id="30066"/>
    <lineage>
        <taxon>Eukaryota</taxon>
        <taxon>Metazoa</taxon>
        <taxon>Ecdysozoa</taxon>
        <taxon>Arthropoda</taxon>
        <taxon>Hexapoda</taxon>
        <taxon>Insecta</taxon>
        <taxon>Pterygota</taxon>
        <taxon>Neoptera</taxon>
        <taxon>Endopterygota</taxon>
        <taxon>Diptera</taxon>
        <taxon>Nematocera</taxon>
        <taxon>Culicoidea</taxon>
        <taxon>Culicidae</taxon>
        <taxon>Anophelinae</taxon>
        <taxon>Anopheles</taxon>
    </lineage>
</organism>
<dbReference type="Proteomes" id="UP000075903">
    <property type="component" value="Unassembled WGS sequence"/>
</dbReference>
<protein>
    <submittedName>
        <fullName evidence="1">Uncharacterized protein</fullName>
    </submittedName>
</protein>
<dbReference type="EnsemblMetazoa" id="AMEM007696-RA">
    <property type="protein sequence ID" value="AMEM007696-PA"/>
    <property type="gene ID" value="AMEM007696"/>
</dbReference>
<dbReference type="VEuPathDB" id="VectorBase:AMEM007696"/>
<evidence type="ECO:0000313" key="1">
    <source>
        <dbReference type="EnsemblMetazoa" id="AMEM007696-PA"/>
    </source>
</evidence>